<evidence type="ECO:0000313" key="1">
    <source>
        <dbReference type="EMBL" id="MBN2067081.1"/>
    </source>
</evidence>
<sequence length="102" mass="11714">MDALWPKLLVVAIFLVVHGLASWRKWYFTRPEIDTITHFFGGLAVSAFIKDWITAIALIVGWEVLEAVLVRKNRANFREKPLNKLRDVLFGLLGYFIGVDIL</sequence>
<comment type="caution">
    <text evidence="1">The sequence shown here is derived from an EMBL/GenBank/DDBJ whole genome shotgun (WGS) entry which is preliminary data.</text>
</comment>
<accession>A0A939C4D3</accession>
<evidence type="ECO:0000313" key="2">
    <source>
        <dbReference type="Proteomes" id="UP000809243"/>
    </source>
</evidence>
<dbReference type="Proteomes" id="UP000809243">
    <property type="component" value="Unassembled WGS sequence"/>
</dbReference>
<name>A0A939C4D3_9ARCH</name>
<dbReference type="EMBL" id="JAFGDB010000022">
    <property type="protein sequence ID" value="MBN2067081.1"/>
    <property type="molecule type" value="Genomic_DNA"/>
</dbReference>
<protein>
    <submittedName>
        <fullName evidence="1">Uncharacterized protein</fullName>
    </submittedName>
</protein>
<dbReference type="AlphaFoldDB" id="A0A939C4D3"/>
<reference evidence="1" key="1">
    <citation type="submission" date="2021-01" db="EMBL/GenBank/DDBJ databases">
        <title>Active Sulfur Cycling in an Early Earth Analoge.</title>
        <authorList>
            <person name="Hahn C.R."/>
            <person name="Youssef N.H."/>
            <person name="Elshahed M."/>
        </authorList>
    </citation>
    <scope>NUCLEOTIDE SEQUENCE</scope>
    <source>
        <strain evidence="1">Zod_Metabat.1151</strain>
    </source>
</reference>
<gene>
    <name evidence="1" type="ORF">JW744_01290</name>
</gene>
<proteinExistence type="predicted"/>
<organism evidence="1 2">
    <name type="scientific">Candidatus Iainarchaeum sp</name>
    <dbReference type="NCBI Taxonomy" id="3101447"/>
    <lineage>
        <taxon>Archaea</taxon>
        <taxon>Candidatus Iainarchaeota</taxon>
        <taxon>Candidatus Iainarchaeia</taxon>
        <taxon>Candidatus Iainarchaeales</taxon>
        <taxon>Candidatus Iainarchaeaceae</taxon>
        <taxon>Candidatus Iainarchaeum</taxon>
    </lineage>
</organism>